<accession>A0A218ZCA7</accession>
<dbReference type="EMBL" id="MZNU01000075">
    <property type="protein sequence ID" value="OWP05382.1"/>
    <property type="molecule type" value="Genomic_DNA"/>
</dbReference>
<dbReference type="OrthoDB" id="10672098at2759"/>
<dbReference type="InParanoid" id="A0A218ZCA7"/>
<feature type="compositionally biased region" description="Basic and acidic residues" evidence="1">
    <location>
        <begin position="201"/>
        <end position="213"/>
    </location>
</feature>
<evidence type="ECO:0000313" key="2">
    <source>
        <dbReference type="EMBL" id="OWP05382.1"/>
    </source>
</evidence>
<dbReference type="AlphaFoldDB" id="A0A218ZCA7"/>
<dbReference type="Proteomes" id="UP000242519">
    <property type="component" value="Unassembled WGS sequence"/>
</dbReference>
<reference evidence="2 3" key="1">
    <citation type="submission" date="2017-04" db="EMBL/GenBank/DDBJ databases">
        <title>Draft genome sequence of Marssonina coronaria NL1: causal agent of apple blotch.</title>
        <authorList>
            <person name="Cheng Q."/>
        </authorList>
    </citation>
    <scope>NUCLEOTIDE SEQUENCE [LARGE SCALE GENOMIC DNA]</scope>
    <source>
        <strain evidence="2 3">NL1</strain>
    </source>
</reference>
<feature type="compositionally biased region" description="Basic and acidic residues" evidence="1">
    <location>
        <begin position="224"/>
        <end position="235"/>
    </location>
</feature>
<feature type="compositionally biased region" description="Basic and acidic residues" evidence="1">
    <location>
        <begin position="246"/>
        <end position="296"/>
    </location>
</feature>
<comment type="caution">
    <text evidence="2">The sequence shown here is derived from an EMBL/GenBank/DDBJ whole genome shotgun (WGS) entry which is preliminary data.</text>
</comment>
<evidence type="ECO:0000256" key="1">
    <source>
        <dbReference type="SAM" id="MobiDB-lite"/>
    </source>
</evidence>
<feature type="region of interest" description="Disordered" evidence="1">
    <location>
        <begin position="111"/>
        <end position="130"/>
    </location>
</feature>
<feature type="compositionally biased region" description="Low complexity" evidence="1">
    <location>
        <begin position="143"/>
        <end position="160"/>
    </location>
</feature>
<sequence length="316" mass="33373">MIRTTVISIAAMAHPTLEAVPHSGSRHVVDRIPHIAEVVARRERVLCSCVLAPVFRVAESRAPGPATAVWLGPDHVRDSNSPHRPAGPNHVPGSDAGSHGSSYGARLLLAPTFSAPPRGPHHHLHAGHTTCPPFLISARVTPHHTASTSNHSTPHPSSGPGDSCESPRGTPPPAGPHLRTHGPRNAPWHPHGVAPPRRGLRGRERLHGREAAVPRKAGGWDGDVGGRDGGGRGDGGDMEGGGGDMEEGHGGGTWRRDMEEGHGGGTWRRDMEEGHGGGTWRRDMEEGHGGGDMEGRWRGIEKRGWRMGIGKSIVGG</sequence>
<gene>
    <name evidence="2" type="ORF">B2J93_8325</name>
</gene>
<evidence type="ECO:0000313" key="3">
    <source>
        <dbReference type="Proteomes" id="UP000242519"/>
    </source>
</evidence>
<organism evidence="2 3">
    <name type="scientific">Diplocarpon coronariae</name>
    <dbReference type="NCBI Taxonomy" id="2795749"/>
    <lineage>
        <taxon>Eukaryota</taxon>
        <taxon>Fungi</taxon>
        <taxon>Dikarya</taxon>
        <taxon>Ascomycota</taxon>
        <taxon>Pezizomycotina</taxon>
        <taxon>Leotiomycetes</taxon>
        <taxon>Helotiales</taxon>
        <taxon>Drepanopezizaceae</taxon>
        <taxon>Diplocarpon</taxon>
    </lineage>
</organism>
<protein>
    <submittedName>
        <fullName evidence="2">Uncharacterized protein</fullName>
    </submittedName>
</protein>
<name>A0A218ZCA7_9HELO</name>
<keyword evidence="3" id="KW-1185">Reference proteome</keyword>
<feature type="region of interest" description="Disordered" evidence="1">
    <location>
        <begin position="142"/>
        <end position="296"/>
    </location>
</feature>
<proteinExistence type="predicted"/>
<feature type="region of interest" description="Disordered" evidence="1">
    <location>
        <begin position="71"/>
        <end position="103"/>
    </location>
</feature>